<keyword evidence="11" id="KW-1185">Reference proteome</keyword>
<dbReference type="PANTHER" id="PTHR22937:SF209">
    <property type="entry name" value="RING-TYPE E3 UBIQUITIN TRANSFERASE"/>
    <property type="match status" value="1"/>
</dbReference>
<evidence type="ECO:0000256" key="2">
    <source>
        <dbReference type="ARBA" id="ARBA00012483"/>
    </source>
</evidence>
<evidence type="ECO:0000256" key="5">
    <source>
        <dbReference type="ARBA" id="ARBA00022771"/>
    </source>
</evidence>
<proteinExistence type="predicted"/>
<evidence type="ECO:0000259" key="9">
    <source>
        <dbReference type="PROSITE" id="PS50089"/>
    </source>
</evidence>
<dbReference type="AlphaFoldDB" id="A0A7I8LIB3"/>
<evidence type="ECO:0000256" key="1">
    <source>
        <dbReference type="ARBA" id="ARBA00000900"/>
    </source>
</evidence>
<dbReference type="PANTHER" id="PTHR22937">
    <property type="entry name" value="E3 UBIQUITIN-PROTEIN LIGASE RNF165"/>
    <property type="match status" value="1"/>
</dbReference>
<name>A0A7I8LIB3_SPIIN</name>
<dbReference type="InterPro" id="IPR001841">
    <property type="entry name" value="Znf_RING"/>
</dbReference>
<reference evidence="10" key="1">
    <citation type="submission" date="2020-02" db="EMBL/GenBank/DDBJ databases">
        <authorList>
            <person name="Scholz U."/>
            <person name="Mascher M."/>
            <person name="Fiebig A."/>
        </authorList>
    </citation>
    <scope>NUCLEOTIDE SEQUENCE</scope>
</reference>
<evidence type="ECO:0000256" key="8">
    <source>
        <dbReference type="PROSITE-ProRule" id="PRU00175"/>
    </source>
</evidence>
<evidence type="ECO:0000256" key="3">
    <source>
        <dbReference type="ARBA" id="ARBA00022679"/>
    </source>
</evidence>
<dbReference type="GO" id="GO:0008270">
    <property type="term" value="F:zinc ion binding"/>
    <property type="evidence" value="ECO:0007669"/>
    <property type="project" value="UniProtKB-KW"/>
</dbReference>
<dbReference type="Proteomes" id="UP000663760">
    <property type="component" value="Chromosome 16"/>
</dbReference>
<dbReference type="EC" id="2.3.2.27" evidence="2"/>
<evidence type="ECO:0000256" key="6">
    <source>
        <dbReference type="ARBA" id="ARBA00022786"/>
    </source>
</evidence>
<evidence type="ECO:0000256" key="4">
    <source>
        <dbReference type="ARBA" id="ARBA00022723"/>
    </source>
</evidence>
<dbReference type="InterPro" id="IPR013083">
    <property type="entry name" value="Znf_RING/FYVE/PHD"/>
</dbReference>
<dbReference type="EMBL" id="LR746279">
    <property type="protein sequence ID" value="CAA7409761.1"/>
    <property type="molecule type" value="Genomic_DNA"/>
</dbReference>
<dbReference type="GO" id="GO:0061630">
    <property type="term" value="F:ubiquitin protein ligase activity"/>
    <property type="evidence" value="ECO:0007669"/>
    <property type="project" value="UniProtKB-EC"/>
</dbReference>
<keyword evidence="6" id="KW-0833">Ubl conjugation pathway</keyword>
<dbReference type="Pfam" id="PF13639">
    <property type="entry name" value="zf-RING_2"/>
    <property type="match status" value="1"/>
</dbReference>
<keyword evidence="5 8" id="KW-0863">Zinc-finger</keyword>
<dbReference type="SUPFAM" id="SSF57850">
    <property type="entry name" value="RING/U-box"/>
    <property type="match status" value="1"/>
</dbReference>
<keyword evidence="7" id="KW-0862">Zinc</keyword>
<comment type="catalytic activity">
    <reaction evidence="1">
        <text>S-ubiquitinyl-[E2 ubiquitin-conjugating enzyme]-L-cysteine + [acceptor protein]-L-lysine = [E2 ubiquitin-conjugating enzyme]-L-cysteine + N(6)-ubiquitinyl-[acceptor protein]-L-lysine.</text>
        <dbReference type="EC" id="2.3.2.27"/>
    </reaction>
</comment>
<keyword evidence="4" id="KW-0479">Metal-binding</keyword>
<evidence type="ECO:0000313" key="11">
    <source>
        <dbReference type="Proteomes" id="UP000663760"/>
    </source>
</evidence>
<gene>
    <name evidence="10" type="ORF">SI8410_16020439</name>
</gene>
<protein>
    <recommendedName>
        <fullName evidence="2">RING-type E3 ubiquitin transferase</fullName>
        <ecNumber evidence="2">2.3.2.27</ecNumber>
    </recommendedName>
</protein>
<organism evidence="10 11">
    <name type="scientific">Spirodela intermedia</name>
    <name type="common">Intermediate duckweed</name>
    <dbReference type="NCBI Taxonomy" id="51605"/>
    <lineage>
        <taxon>Eukaryota</taxon>
        <taxon>Viridiplantae</taxon>
        <taxon>Streptophyta</taxon>
        <taxon>Embryophyta</taxon>
        <taxon>Tracheophyta</taxon>
        <taxon>Spermatophyta</taxon>
        <taxon>Magnoliopsida</taxon>
        <taxon>Liliopsida</taxon>
        <taxon>Araceae</taxon>
        <taxon>Lemnoideae</taxon>
        <taxon>Spirodela</taxon>
    </lineage>
</organism>
<sequence>MPCKAESYCICKEDYADGEDLGVLTCGHDFHASCVGKWLVQQNVCPLCKKTALST</sequence>
<evidence type="ECO:0000256" key="7">
    <source>
        <dbReference type="ARBA" id="ARBA00022833"/>
    </source>
</evidence>
<evidence type="ECO:0000313" key="10">
    <source>
        <dbReference type="EMBL" id="CAA7409761.1"/>
    </source>
</evidence>
<feature type="domain" description="RING-type" evidence="9">
    <location>
        <begin position="10"/>
        <end position="49"/>
    </location>
</feature>
<keyword evidence="3" id="KW-0808">Transferase</keyword>
<accession>A0A7I8LIB3</accession>
<dbReference type="OrthoDB" id="8062037at2759"/>
<dbReference type="SMART" id="SM00184">
    <property type="entry name" value="RING"/>
    <property type="match status" value="1"/>
</dbReference>
<dbReference type="PROSITE" id="PS50089">
    <property type="entry name" value="ZF_RING_2"/>
    <property type="match status" value="1"/>
</dbReference>
<dbReference type="InterPro" id="IPR045191">
    <property type="entry name" value="MBR1/2-like"/>
</dbReference>
<dbReference type="Gene3D" id="3.30.40.10">
    <property type="entry name" value="Zinc/RING finger domain, C3HC4 (zinc finger)"/>
    <property type="match status" value="1"/>
</dbReference>